<evidence type="ECO:0000256" key="9">
    <source>
        <dbReference type="ARBA" id="ARBA00022989"/>
    </source>
</evidence>
<evidence type="ECO:0000256" key="10">
    <source>
        <dbReference type="ARBA" id="ARBA00023027"/>
    </source>
</evidence>
<keyword evidence="13" id="KW-1003">Cell membrane</keyword>
<feature type="transmembrane region" description="Helical" evidence="13">
    <location>
        <begin position="126"/>
        <end position="143"/>
    </location>
</feature>
<feature type="transmembrane region" description="Helical" evidence="13">
    <location>
        <begin position="480"/>
        <end position="505"/>
    </location>
</feature>
<dbReference type="InterPro" id="IPR001750">
    <property type="entry name" value="ND/Mrp_TM"/>
</dbReference>
<dbReference type="GO" id="GO:0050136">
    <property type="term" value="F:NADH dehydrogenase (quinone) (non-electrogenic) activity"/>
    <property type="evidence" value="ECO:0007669"/>
    <property type="project" value="UniProtKB-UniRule"/>
</dbReference>
<dbReference type="GO" id="GO:0009536">
    <property type="term" value="C:plastid"/>
    <property type="evidence" value="ECO:0007669"/>
    <property type="project" value="UniProtKB-ARBA"/>
</dbReference>
<dbReference type="Pfam" id="PF00361">
    <property type="entry name" value="Proton_antipo_M"/>
    <property type="match status" value="1"/>
</dbReference>
<reference evidence="17" key="2">
    <citation type="submission" date="2019-10" db="EMBL/GenBank/DDBJ databases">
        <authorList>
            <person name="Hu G."/>
        </authorList>
    </citation>
    <scope>NUCLEOTIDE SEQUENCE</scope>
</reference>
<comment type="subcellular location">
    <subcellularLocation>
        <location evidence="13">Cell membrane</location>
        <topology evidence="13">Multi-pass membrane protein</topology>
    </subcellularLocation>
    <subcellularLocation>
        <location evidence="1">Membrane</location>
        <topology evidence="1">Multi-pass membrane protein</topology>
    </subcellularLocation>
</comment>
<feature type="transmembrane region" description="Helical" evidence="13">
    <location>
        <begin position="22"/>
        <end position="47"/>
    </location>
</feature>
<feature type="transmembrane region" description="Helical" evidence="13">
    <location>
        <begin position="323"/>
        <end position="342"/>
    </location>
</feature>
<evidence type="ECO:0000256" key="2">
    <source>
        <dbReference type="ARBA" id="ARBA00022448"/>
    </source>
</evidence>
<evidence type="ECO:0000313" key="17">
    <source>
        <dbReference type="EMBL" id="QGI24466.1"/>
    </source>
</evidence>
<evidence type="ECO:0000256" key="5">
    <source>
        <dbReference type="ARBA" id="ARBA00022719"/>
    </source>
</evidence>
<dbReference type="KEGG" id="pvy:33127521"/>
<keyword evidence="7" id="KW-0618">Plastoquinone</keyword>
<evidence type="ECO:0000256" key="12">
    <source>
        <dbReference type="ARBA" id="ARBA00023136"/>
    </source>
</evidence>
<dbReference type="InterPro" id="IPR010096">
    <property type="entry name" value="NADH-Q_OxRdtase_suN/2"/>
</dbReference>
<proteinExistence type="inferred from homology"/>
<geneLocation type="plastid" evidence="16"/>
<feature type="transmembrane region" description="Helical" evidence="13">
    <location>
        <begin position="223"/>
        <end position="244"/>
    </location>
</feature>
<feature type="transmembrane region" description="Helical" evidence="13">
    <location>
        <begin position="59"/>
        <end position="79"/>
    </location>
</feature>
<keyword evidence="9 13" id="KW-1133">Transmembrane helix</keyword>
<evidence type="ECO:0000256" key="8">
    <source>
        <dbReference type="ARBA" id="ARBA00022967"/>
    </source>
</evidence>
<feature type="transmembrane region" description="Helical" evidence="13">
    <location>
        <begin position="348"/>
        <end position="372"/>
    </location>
</feature>
<dbReference type="OrthoDB" id="1876953at2759"/>
<feature type="domain" description="NADH:quinone oxidoreductase/Mrp antiporter transmembrane" evidence="14">
    <location>
        <begin position="146"/>
        <end position="442"/>
    </location>
</feature>
<keyword evidence="5 13" id="KW-0874">Quinone</keyword>
<dbReference type="GO" id="GO:0048038">
    <property type="term" value="F:quinone binding"/>
    <property type="evidence" value="ECO:0007669"/>
    <property type="project" value="UniProtKB-KW"/>
</dbReference>
<evidence type="ECO:0000259" key="15">
    <source>
        <dbReference type="Pfam" id="PF19530"/>
    </source>
</evidence>
<keyword evidence="13" id="KW-0830">Ubiquinone</keyword>
<organism evidence="16">
    <name type="scientific">Pistacia vera</name>
    <name type="common">Pistachio</name>
    <dbReference type="NCBI Taxonomy" id="55513"/>
    <lineage>
        <taxon>Eukaryota</taxon>
        <taxon>Viridiplantae</taxon>
        <taxon>Streptophyta</taxon>
        <taxon>Embryophyta</taxon>
        <taxon>Tracheophyta</taxon>
        <taxon>Spermatophyta</taxon>
        <taxon>Magnoliopsida</taxon>
        <taxon>eudicotyledons</taxon>
        <taxon>Gunneridae</taxon>
        <taxon>Pentapetalae</taxon>
        <taxon>rosids</taxon>
        <taxon>malvids</taxon>
        <taxon>Sapindales</taxon>
        <taxon>Anacardiaceae</taxon>
        <taxon>Pistacia</taxon>
    </lineage>
</organism>
<evidence type="ECO:0000259" key="14">
    <source>
        <dbReference type="Pfam" id="PF00361"/>
    </source>
</evidence>
<dbReference type="GO" id="GO:0008137">
    <property type="term" value="F:NADH dehydrogenase (ubiquinone) activity"/>
    <property type="evidence" value="ECO:0007669"/>
    <property type="project" value="InterPro"/>
</dbReference>
<dbReference type="GO" id="GO:0042773">
    <property type="term" value="P:ATP synthesis coupled electron transport"/>
    <property type="evidence" value="ECO:0007669"/>
    <property type="project" value="InterPro"/>
</dbReference>
<comment type="subunit">
    <text evidence="13">NDH-1 is composed of 14 different subunits. Subunits NuoA, H, J, K, L, M, N constitute the membrane sector of the complex.</text>
</comment>
<keyword evidence="11" id="KW-0793">Thylakoid</keyword>
<keyword evidence="12 13" id="KW-0472">Membrane</keyword>
<feature type="transmembrane region" description="Helical" evidence="13">
    <location>
        <begin position="393"/>
        <end position="415"/>
    </location>
</feature>
<dbReference type="PANTHER" id="PTHR22773">
    <property type="entry name" value="NADH DEHYDROGENASE"/>
    <property type="match status" value="1"/>
</dbReference>
<comment type="catalytic activity">
    <reaction evidence="13">
        <text>a quinone + NADH + 5 H(+)(in) = a quinol + NAD(+) + 4 H(+)(out)</text>
        <dbReference type="Rhea" id="RHEA:57888"/>
        <dbReference type="ChEBI" id="CHEBI:15378"/>
        <dbReference type="ChEBI" id="CHEBI:24646"/>
        <dbReference type="ChEBI" id="CHEBI:57540"/>
        <dbReference type="ChEBI" id="CHEBI:57945"/>
        <dbReference type="ChEBI" id="CHEBI:132124"/>
    </reaction>
</comment>
<comment type="function">
    <text evidence="13">NDH-1 shuttles electrons from NADH, via FMN and iron-sulfur (Fe-S) centers, to quinones in the respiratory chain. The immediate electron acceptor for the enzyme in this species is believed to be ubiquinone. Couples the redox reaction to proton translocation (for every two electrons transferred, four hydrogen ions are translocated across the cytoplasmic membrane), and thus conserves the redox energy in a proton gradient.</text>
</comment>
<protein>
    <recommendedName>
        <fullName evidence="13">NADH-quinone oxidoreductase subunit N</fullName>
        <ecNumber evidence="13">7.1.1.-</ecNumber>
    </recommendedName>
    <alternativeName>
        <fullName evidence="13">NADH dehydrogenase I subunit N</fullName>
    </alternativeName>
    <alternativeName>
        <fullName evidence="13">NDH-1 subunit N</fullName>
    </alternativeName>
</protein>
<keyword evidence="10 13" id="KW-0520">NAD</keyword>
<name>A0A1X9ZEQ2_PISVE</name>
<dbReference type="NCBIfam" id="TIGR01770">
    <property type="entry name" value="NDH_I_N"/>
    <property type="match status" value="1"/>
</dbReference>
<feature type="domain" description="NAD(P)H-quinone oxidoreductase subunit 2 N-terminal" evidence="15">
    <location>
        <begin position="18"/>
        <end position="117"/>
    </location>
</feature>
<feature type="transmembrane region" description="Helical" evidence="13">
    <location>
        <begin position="296"/>
        <end position="316"/>
    </location>
</feature>
<dbReference type="EMBL" id="KY549635">
    <property type="protein sequence ID" value="ARS43790.1"/>
    <property type="molecule type" value="Genomic_DNA"/>
</dbReference>
<evidence type="ECO:0000256" key="3">
    <source>
        <dbReference type="ARBA" id="ARBA00022528"/>
    </source>
</evidence>
<keyword evidence="8 13" id="KW-1278">Translocase</keyword>
<dbReference type="InterPro" id="IPR045693">
    <property type="entry name" value="Ndh2_N"/>
</dbReference>
<evidence type="ECO:0000256" key="6">
    <source>
        <dbReference type="ARBA" id="ARBA00022857"/>
    </source>
</evidence>
<accession>A0A1X9ZEQ2</accession>
<keyword evidence="3 17" id="KW-0150">Chloroplast</keyword>
<dbReference type="GO" id="GO:0005886">
    <property type="term" value="C:plasma membrane"/>
    <property type="evidence" value="ECO:0007669"/>
    <property type="project" value="UniProtKB-SubCell"/>
</dbReference>
<dbReference type="GeneID" id="33127521"/>
<keyword evidence="16" id="KW-0934">Plastid</keyword>
<dbReference type="NCBIfam" id="NF002701">
    <property type="entry name" value="PRK02504.1"/>
    <property type="match status" value="1"/>
</dbReference>
<evidence type="ECO:0000256" key="1">
    <source>
        <dbReference type="ARBA" id="ARBA00004141"/>
    </source>
</evidence>
<evidence type="ECO:0000256" key="11">
    <source>
        <dbReference type="ARBA" id="ARBA00023078"/>
    </source>
</evidence>
<feature type="transmembrane region" description="Helical" evidence="13">
    <location>
        <begin position="99"/>
        <end position="119"/>
    </location>
</feature>
<evidence type="ECO:0000256" key="4">
    <source>
        <dbReference type="ARBA" id="ARBA00022692"/>
    </source>
</evidence>
<dbReference type="Pfam" id="PF19530">
    <property type="entry name" value="Ndh2_N"/>
    <property type="match status" value="1"/>
</dbReference>
<dbReference type="AlphaFoldDB" id="A0A1X9ZEQ2"/>
<keyword evidence="4 13" id="KW-0812">Transmembrane</keyword>
<evidence type="ECO:0000313" key="16">
    <source>
        <dbReference type="EMBL" id="ARS43790.1"/>
    </source>
</evidence>
<gene>
    <name evidence="16" type="primary">ndhB</name>
    <name evidence="13" type="synonym">nuoN</name>
</gene>
<dbReference type="PRINTS" id="PR01434">
    <property type="entry name" value="NADHDHGNASE5"/>
</dbReference>
<comment type="similarity">
    <text evidence="13">Belongs to the complex I subunit 2 family.</text>
</comment>
<feature type="transmembrane region" description="Helical" evidence="13">
    <location>
        <begin position="427"/>
        <end position="448"/>
    </location>
</feature>
<dbReference type="EMBL" id="MN551174">
    <property type="protein sequence ID" value="QGI24466.1"/>
    <property type="molecule type" value="Genomic_DNA"/>
</dbReference>
<evidence type="ECO:0000256" key="7">
    <source>
        <dbReference type="ARBA" id="ARBA00022957"/>
    </source>
</evidence>
<dbReference type="EC" id="7.1.1.-" evidence="13"/>
<dbReference type="HAMAP" id="MF_00445">
    <property type="entry name" value="NDH1_NuoN_1"/>
    <property type="match status" value="1"/>
</dbReference>
<sequence>MIWHVQNENFILDSTRIFMKAFHLLLFDGSFIFPECILIFGLILLLMIDSTSDQKDIPWFYFISSTSLVMSITALLFRWREEPMISFSGNFQTNNFNEIFQFLILLCSTLCIPLSVEYIECTEMAITEFLLFVLTATLGGMFLCGANDLITIFVAPECFSLCSYLLSGYTKKDVRSNEATMKYLLMGGASSSILVHGFSWLYGSSGGEIELQEIVNGLINTQMYNSPGISIALIFITVGIGFKLSPAPSHQWTPDVYEGSPTPVVAFLSVTSKVAASASATRIFDIPFYFSSNEWHLLLEILAILSMILGNLIAITQTSMKRMLAYSSIGQIGYVIIGIIVGDSNGGYASMITYMLFYISMNLGTFACIVSFGLRTGTDNIRDYAGLYTKDPFLALSLALCLLSLGGLPPLAGFFGKLHLFWCGWQAGLYFLVSIGLLTSVVSIYYYLKIIKLLMTGRNQEITPHVRNYRRSPLRSNNSIELSMIVCVIASTIPGISMNPIIAIAQDTLF</sequence>
<dbReference type="RefSeq" id="YP_009383690.1">
    <property type="nucleotide sequence ID" value="NC_034998.1"/>
</dbReference>
<keyword evidence="6" id="KW-0521">NADP</keyword>
<reference evidence="16" key="1">
    <citation type="submission" date="2017-01" db="EMBL/GenBank/DDBJ databases">
        <title>Pistacia vera chloroplast genome.</title>
        <authorList>
            <person name="Almeida C.S."/>
        </authorList>
    </citation>
    <scope>NUCLEOTIDE SEQUENCE</scope>
</reference>
<evidence type="ECO:0000256" key="13">
    <source>
        <dbReference type="HAMAP-Rule" id="MF_00445"/>
    </source>
</evidence>
<keyword evidence="2 13" id="KW-0813">Transport</keyword>